<dbReference type="UniPathway" id="UPA00286"/>
<evidence type="ECO:0000256" key="3">
    <source>
        <dbReference type="ARBA" id="ARBA00022679"/>
    </source>
</evidence>
<evidence type="ECO:0000313" key="9">
    <source>
        <dbReference type="EMBL" id="AVK98392.1"/>
    </source>
</evidence>
<protein>
    <recommendedName>
        <fullName evidence="8">AlgX/AlgJ SGNH hydrolase-like domain-containing protein</fullName>
    </recommendedName>
</protein>
<dbReference type="GeneID" id="48278457"/>
<comment type="subcellular location">
    <subcellularLocation>
        <location evidence="1">Periplasm</location>
    </subcellularLocation>
</comment>
<evidence type="ECO:0000313" key="10">
    <source>
        <dbReference type="EMBL" id="SUV15641.1"/>
    </source>
</evidence>
<evidence type="ECO:0000313" key="12">
    <source>
        <dbReference type="Proteomes" id="UP000255295"/>
    </source>
</evidence>
<dbReference type="Pfam" id="PF16822">
    <property type="entry name" value="ALGX"/>
    <property type="match status" value="1"/>
</dbReference>
<keyword evidence="6" id="KW-0016">Alginate biosynthesis</keyword>
<evidence type="ECO:0000256" key="4">
    <source>
        <dbReference type="ARBA" id="ARBA00022729"/>
    </source>
</evidence>
<evidence type="ECO:0000256" key="5">
    <source>
        <dbReference type="ARBA" id="ARBA00022764"/>
    </source>
</evidence>
<proteinExistence type="predicted"/>
<dbReference type="RefSeq" id="WP_024362432.1">
    <property type="nucleotide sequence ID" value="NZ_BJNS01000004.1"/>
</dbReference>
<dbReference type="GO" id="GO:0016740">
    <property type="term" value="F:transferase activity"/>
    <property type="evidence" value="ECO:0007669"/>
    <property type="project" value="UniProtKB-KW"/>
</dbReference>
<evidence type="ECO:0000313" key="11">
    <source>
        <dbReference type="Proteomes" id="UP000238825"/>
    </source>
</evidence>
<dbReference type="GO" id="GO:0042121">
    <property type="term" value="P:alginic acid biosynthetic process"/>
    <property type="evidence" value="ECO:0007669"/>
    <property type="project" value="UniProtKB-UniPathway"/>
</dbReference>
<keyword evidence="7" id="KW-0812">Transmembrane</keyword>
<dbReference type="EMBL" id="UFSZ01000001">
    <property type="protein sequence ID" value="SUV15641.1"/>
    <property type="molecule type" value="Genomic_DNA"/>
</dbReference>
<dbReference type="GO" id="GO:0042597">
    <property type="term" value="C:periplasmic space"/>
    <property type="evidence" value="ECO:0007669"/>
    <property type="project" value="UniProtKB-SubCell"/>
</dbReference>
<organism evidence="9 11">
    <name type="scientific">Lysinibacillus sphaericus</name>
    <name type="common">Bacillus sphaericus</name>
    <dbReference type="NCBI Taxonomy" id="1421"/>
    <lineage>
        <taxon>Bacteria</taxon>
        <taxon>Bacillati</taxon>
        <taxon>Bacillota</taxon>
        <taxon>Bacilli</taxon>
        <taxon>Bacillales</taxon>
        <taxon>Bacillaceae</taxon>
        <taxon>Lysinibacillus</taxon>
    </lineage>
</organism>
<evidence type="ECO:0000259" key="8">
    <source>
        <dbReference type="Pfam" id="PF16822"/>
    </source>
</evidence>
<reference evidence="9 11" key="1">
    <citation type="submission" date="2017-03" db="EMBL/GenBank/DDBJ databases">
        <title>The whole genome sequencing and assembly of Lysinibacillus sphaericus DSM 28T strain.</title>
        <authorList>
            <person name="Lee Y.-J."/>
            <person name="Yi H."/>
            <person name="Bahn Y.-S."/>
            <person name="Kim J.F."/>
            <person name="Lee D.-W."/>
        </authorList>
    </citation>
    <scope>NUCLEOTIDE SEQUENCE [LARGE SCALE GENOMIC DNA]</scope>
    <source>
        <strain evidence="9 11">DSM 28</strain>
    </source>
</reference>
<evidence type="ECO:0000256" key="6">
    <source>
        <dbReference type="ARBA" id="ARBA00022841"/>
    </source>
</evidence>
<keyword evidence="5" id="KW-0574">Periplasm</keyword>
<feature type="transmembrane region" description="Helical" evidence="7">
    <location>
        <begin position="7"/>
        <end position="26"/>
    </location>
</feature>
<feature type="domain" description="AlgX/AlgJ SGNH hydrolase-like" evidence="8">
    <location>
        <begin position="111"/>
        <end position="229"/>
    </location>
</feature>
<keyword evidence="4" id="KW-0732">Signal</keyword>
<gene>
    <name evidence="9" type="ORF">LS41612_19800</name>
    <name evidence="10" type="ORF">NCTC10338_00710</name>
</gene>
<comment type="pathway">
    <text evidence="2">Glycan biosynthesis; alginate biosynthesis.</text>
</comment>
<reference evidence="10 12" key="2">
    <citation type="submission" date="2018-06" db="EMBL/GenBank/DDBJ databases">
        <authorList>
            <consortium name="Pathogen Informatics"/>
            <person name="Doyle S."/>
        </authorList>
    </citation>
    <scope>NUCLEOTIDE SEQUENCE [LARGE SCALE GENOMIC DNA]</scope>
    <source>
        <strain evidence="10 12">NCTC10338</strain>
    </source>
</reference>
<evidence type="ECO:0000256" key="1">
    <source>
        <dbReference type="ARBA" id="ARBA00004418"/>
    </source>
</evidence>
<keyword evidence="7" id="KW-0472">Membrane</keyword>
<evidence type="ECO:0000256" key="2">
    <source>
        <dbReference type="ARBA" id="ARBA00005182"/>
    </source>
</evidence>
<dbReference type="InterPro" id="IPR031811">
    <property type="entry name" value="ALGX/ALGJ_SGNH-like"/>
</dbReference>
<evidence type="ECO:0000256" key="7">
    <source>
        <dbReference type="SAM" id="Phobius"/>
    </source>
</evidence>
<dbReference type="Proteomes" id="UP000255295">
    <property type="component" value="Unassembled WGS sequence"/>
</dbReference>
<keyword evidence="3" id="KW-0808">Transferase</keyword>
<accession>A0A2S0K4U2</accession>
<keyword evidence="7" id="KW-1133">Transmembrane helix</keyword>
<name>A0A2S0K4U2_LYSSH</name>
<dbReference type="EMBL" id="CP019980">
    <property type="protein sequence ID" value="AVK98392.1"/>
    <property type="molecule type" value="Genomic_DNA"/>
</dbReference>
<dbReference type="Proteomes" id="UP000238825">
    <property type="component" value="Chromosome"/>
</dbReference>
<sequence>MRKIQTYLLPITFFCIIFGGFVVHVLTVDRPQSEMENRPLESANITPSAKEILTGTWSKQVESYISDQFPARDTWMRNYVNFQRVVGKTYLNDKYAVDNKTGWIISKPAAVKPDEELAAFASDLQRLSKGLAEKHIPFTFYSLPAKATYSREPSPRYMPEDAGIANNVKLHELVTAAGVDNIRLYDEMQENFSAERNFFKTDHHWTIRGAYSGYEALIHTLNKRLGETIATIPFDEANTFCLPNKFAGSWNKILYMTVENNEQICYNEPASFATQFTIYDGTIEGGVTAPYDAVYGRAKQMSPDAIVNYADAYSRDFAELTIVNQNYDSDKHLVVIKDSYFNTIQFHVASHFKTVTILDLRYLEKDIIPYLQNMQPDYVILAYNDRNLKLMPE</sequence>
<dbReference type="AlphaFoldDB" id="A0A2S0K4U2"/>